<dbReference type="Proteomes" id="UP000768646">
    <property type="component" value="Unassembled WGS sequence"/>
</dbReference>
<dbReference type="EMBL" id="JABTEG010000008">
    <property type="protein sequence ID" value="KAG4304509.1"/>
    <property type="molecule type" value="Genomic_DNA"/>
</dbReference>
<accession>A0ACB7C9W2</accession>
<sequence length="477" mass="55000">MIRFTSRKKTKYLIAKCTRKAALKSIKVIKMNDFEDVKGSYPFRKDQIELLAQFLGKKKMAQIPSLIVHGYPFTGKTSVLRAVLTSLEANFAWIDCKDCFSLRILLERTIYQLKKLIAPNIPFESLNSDDLTTFTVTIQNIFLKANWTNNVILIFDHIEQLHYFKVSVPIIVLLKLSELSFIPWITTVLITTSLDNITWGSYHVPIIYFPPYSKSEFLKIMCIYEKSLTLLSDTLKFEKENVIANTDYINLWQKFCGILWDTFGSVIEGDFDLFFSISKKMWPIFIKPIEEGKANKKDIIKLYKFSQKTPALSSSKIILEELSILTYYDTPKSLKNTDIIDFSWISKHLTIASYLASYNSPSLDFNLFSKYKSSTKKRKKTKKSTSTMANQKLTGPKSFTLERMLAIFLAIQSDEDVLTSDIYNEIEILASLKILIRTSLTSDKLDSTSRWKVNIGWDFAQEIAKSINFGLEDYLID</sequence>
<reference evidence="1 2" key="1">
    <citation type="journal article" date="2021" name="Commun. Biol.">
        <title>Genomic insights into the host specific adaptation of the Pneumocystis genus.</title>
        <authorList>
            <person name="Cisse O.H."/>
            <person name="Ma L."/>
            <person name="Dekker J.P."/>
            <person name="Khil P.P."/>
            <person name="Youn J.-H."/>
            <person name="Brenchley J.M."/>
            <person name="Blair R."/>
            <person name="Pahar B."/>
            <person name="Chabe M."/>
            <person name="Van Rompay K.K.A."/>
            <person name="Keesler R."/>
            <person name="Sukura A."/>
            <person name="Hirsch V."/>
            <person name="Kutty G."/>
            <person name="Liu Y."/>
            <person name="Peng L."/>
            <person name="Chen J."/>
            <person name="Song J."/>
            <person name="Weissenbacher-Lang C."/>
            <person name="Xu J."/>
            <person name="Upham N.S."/>
            <person name="Stajich J.E."/>
            <person name="Cuomo C.A."/>
            <person name="Cushion M.T."/>
            <person name="Kovacs J.A."/>
        </authorList>
    </citation>
    <scope>NUCLEOTIDE SEQUENCE [LARGE SCALE GENOMIC DNA]</scope>
    <source>
        <strain evidence="1 2">RABM</strain>
    </source>
</reference>
<keyword evidence="2" id="KW-1185">Reference proteome</keyword>
<organism evidence="1 2">
    <name type="scientific">Pneumocystis oryctolagi</name>
    <dbReference type="NCBI Taxonomy" id="42067"/>
    <lineage>
        <taxon>Eukaryota</taxon>
        <taxon>Fungi</taxon>
        <taxon>Dikarya</taxon>
        <taxon>Ascomycota</taxon>
        <taxon>Taphrinomycotina</taxon>
        <taxon>Pneumocystomycetes</taxon>
        <taxon>Pneumocystaceae</taxon>
        <taxon>Pneumocystis</taxon>
    </lineage>
</organism>
<evidence type="ECO:0000313" key="2">
    <source>
        <dbReference type="Proteomes" id="UP000768646"/>
    </source>
</evidence>
<name>A0ACB7C9W2_9ASCO</name>
<proteinExistence type="predicted"/>
<protein>
    <submittedName>
        <fullName evidence="1">Uncharacterized protein</fullName>
    </submittedName>
</protein>
<comment type="caution">
    <text evidence="1">The sequence shown here is derived from an EMBL/GenBank/DDBJ whole genome shotgun (WGS) entry which is preliminary data.</text>
</comment>
<evidence type="ECO:0000313" key="1">
    <source>
        <dbReference type="EMBL" id="KAG4304509.1"/>
    </source>
</evidence>
<gene>
    <name evidence="1" type="ORF">PORY_002219</name>
</gene>